<organism evidence="2 3">
    <name type="scientific">Solanum commersonii</name>
    <name type="common">Commerson's wild potato</name>
    <name type="synonym">Commerson's nightshade</name>
    <dbReference type="NCBI Taxonomy" id="4109"/>
    <lineage>
        <taxon>Eukaryota</taxon>
        <taxon>Viridiplantae</taxon>
        <taxon>Streptophyta</taxon>
        <taxon>Embryophyta</taxon>
        <taxon>Tracheophyta</taxon>
        <taxon>Spermatophyta</taxon>
        <taxon>Magnoliopsida</taxon>
        <taxon>eudicotyledons</taxon>
        <taxon>Gunneridae</taxon>
        <taxon>Pentapetalae</taxon>
        <taxon>asterids</taxon>
        <taxon>lamiids</taxon>
        <taxon>Solanales</taxon>
        <taxon>Solanaceae</taxon>
        <taxon>Solanoideae</taxon>
        <taxon>Solaneae</taxon>
        <taxon>Solanum</taxon>
    </lineage>
</organism>
<reference evidence="2 3" key="1">
    <citation type="submission" date="2020-09" db="EMBL/GenBank/DDBJ databases">
        <title>De no assembly of potato wild relative species, Solanum commersonii.</title>
        <authorList>
            <person name="Cho K."/>
        </authorList>
    </citation>
    <scope>NUCLEOTIDE SEQUENCE [LARGE SCALE GENOMIC DNA]</scope>
    <source>
        <strain evidence="2">LZ3.2</strain>
        <tissue evidence="2">Leaf</tissue>
    </source>
</reference>
<comment type="caution">
    <text evidence="2">The sequence shown here is derived from an EMBL/GenBank/DDBJ whole genome shotgun (WGS) entry which is preliminary data.</text>
</comment>
<feature type="compositionally biased region" description="Low complexity" evidence="1">
    <location>
        <begin position="93"/>
        <end position="107"/>
    </location>
</feature>
<dbReference type="OrthoDB" id="1751882at2759"/>
<feature type="compositionally biased region" description="Polar residues" evidence="1">
    <location>
        <begin position="177"/>
        <end position="187"/>
    </location>
</feature>
<dbReference type="EMBL" id="JACXVP010000012">
    <property type="protein sequence ID" value="KAG5570616.1"/>
    <property type="molecule type" value="Genomic_DNA"/>
</dbReference>
<keyword evidence="3" id="KW-1185">Reference proteome</keyword>
<protein>
    <recommendedName>
        <fullName evidence="4">Gag-pol polyprotein</fullName>
    </recommendedName>
</protein>
<proteinExistence type="predicted"/>
<dbReference type="PANTHER" id="PTHR34482">
    <property type="entry name" value="DNA DAMAGE-INDUCIBLE PROTEIN 1-LIKE"/>
    <property type="match status" value="1"/>
</dbReference>
<evidence type="ECO:0000313" key="3">
    <source>
        <dbReference type="Proteomes" id="UP000824120"/>
    </source>
</evidence>
<dbReference type="AlphaFoldDB" id="A0A9J5W5V8"/>
<gene>
    <name evidence="2" type="ORF">H5410_060382</name>
</gene>
<feature type="region of interest" description="Disordered" evidence="1">
    <location>
        <begin position="80"/>
        <end position="110"/>
    </location>
</feature>
<evidence type="ECO:0008006" key="4">
    <source>
        <dbReference type="Google" id="ProtNLM"/>
    </source>
</evidence>
<dbReference type="Proteomes" id="UP000824120">
    <property type="component" value="Chromosome 12"/>
</dbReference>
<feature type="region of interest" description="Disordered" evidence="1">
    <location>
        <begin position="175"/>
        <end position="194"/>
    </location>
</feature>
<evidence type="ECO:0000313" key="2">
    <source>
        <dbReference type="EMBL" id="KAG5570616.1"/>
    </source>
</evidence>
<accession>A0A9J5W5V8</accession>
<dbReference type="PANTHER" id="PTHR34482:SF57">
    <property type="entry name" value="RETROTRANSPOSON GAG DOMAIN-CONTAINING PROTEIN"/>
    <property type="match status" value="1"/>
</dbReference>
<sequence>MKQEIISVQEYNFKFTELSRDASEMVADMRSRMSLFMFGRSHLSNKKGKAAMLLGEMDIIMLMIHRQQVEEDKLKDREEFQNKKAKTAKISSRHASSSASGPAPSNSIDHQNQNFRAQATQSHGSVVQGATWTAANAKCGRNHLGFCCDDSNGCFKCGMTGYFMRYSPKNMLGNGENIVQSSSTAPTNRADPRG</sequence>
<name>A0A9J5W5V8_SOLCO</name>
<evidence type="ECO:0000256" key="1">
    <source>
        <dbReference type="SAM" id="MobiDB-lite"/>
    </source>
</evidence>